<dbReference type="SUPFAM" id="SSF56672">
    <property type="entry name" value="DNA/RNA polymerases"/>
    <property type="match status" value="1"/>
</dbReference>
<sequence>MFYCFVVREDHRDYLRYFWYEDNDVNKNMVEYQMKVHVFGNSPSPAVAIYCMSEWDAPLLPEKEKEWNLWKDSLKALEDLQIQRSYIPVSLSSTQRRELCIFSDASTVAIGAVAYLRAVDTEGQYYVGFVLGKSKLAPRPAHTIPCLKLCAAVLAVELFELIRDEIDIDVDAVKFFTNNLNPADHATRSILAAHLGHSSWFSGPAFLFRANAEEPESNPFTLVEPETDAEIRPDVKTLVTKASKSQLGSQHFERFSSWKTLYRTTARLIYVAASFHESTENAEHKGWKCFKEAFSTSELSQSKAVIIRSVLHNVFKEEFKCLEEGQTFPKQIPLKKLNEDGLLWVGVRMSSADLLREEKHPLIIPHTRHIATLLVRYYHKQVAHQGRHITEGAVRAAGYWIIGSKRFFIHKCVICRKLRGRLEDQKMADLPADRLTPEPPFTSVGLDVFGPWTIMTRRTREGSADSKRWAVLFTCMSTRAVHIELI</sequence>
<dbReference type="Proteomes" id="UP001152622">
    <property type="component" value="Chromosome 6"/>
</dbReference>
<dbReference type="InterPro" id="IPR043502">
    <property type="entry name" value="DNA/RNA_pol_sf"/>
</dbReference>
<dbReference type="EMBL" id="JAINUF010000006">
    <property type="protein sequence ID" value="KAJ8356530.1"/>
    <property type="molecule type" value="Genomic_DNA"/>
</dbReference>
<keyword evidence="2" id="KW-1185">Reference proteome</keyword>
<dbReference type="PANTHER" id="PTHR47331:SF6">
    <property type="entry name" value="DOUBLECORTIN DOMAIN-CONTAINING PROTEIN"/>
    <property type="match status" value="1"/>
</dbReference>
<accession>A0A9Q1IXL9</accession>
<evidence type="ECO:0000313" key="2">
    <source>
        <dbReference type="Proteomes" id="UP001152622"/>
    </source>
</evidence>
<organism evidence="1 2">
    <name type="scientific">Synaphobranchus kaupii</name>
    <name type="common">Kaup's arrowtooth eel</name>
    <dbReference type="NCBI Taxonomy" id="118154"/>
    <lineage>
        <taxon>Eukaryota</taxon>
        <taxon>Metazoa</taxon>
        <taxon>Chordata</taxon>
        <taxon>Craniata</taxon>
        <taxon>Vertebrata</taxon>
        <taxon>Euteleostomi</taxon>
        <taxon>Actinopterygii</taxon>
        <taxon>Neopterygii</taxon>
        <taxon>Teleostei</taxon>
        <taxon>Anguilliformes</taxon>
        <taxon>Synaphobranchidae</taxon>
        <taxon>Synaphobranchus</taxon>
    </lineage>
</organism>
<gene>
    <name evidence="1" type="ORF">SKAU_G00193240</name>
</gene>
<dbReference type="Pfam" id="PF05380">
    <property type="entry name" value="Peptidase_A17"/>
    <property type="match status" value="1"/>
</dbReference>
<proteinExistence type="predicted"/>
<dbReference type="InterPro" id="IPR008042">
    <property type="entry name" value="Retrotrans_Pao"/>
</dbReference>
<protein>
    <recommendedName>
        <fullName evidence="3">Integrase zinc-binding domain-containing protein</fullName>
    </recommendedName>
</protein>
<evidence type="ECO:0008006" key="3">
    <source>
        <dbReference type="Google" id="ProtNLM"/>
    </source>
</evidence>
<name>A0A9Q1IXL9_SYNKA</name>
<reference evidence="1" key="1">
    <citation type="journal article" date="2023" name="Science">
        <title>Genome structures resolve the early diversification of teleost fishes.</title>
        <authorList>
            <person name="Parey E."/>
            <person name="Louis A."/>
            <person name="Montfort J."/>
            <person name="Bouchez O."/>
            <person name="Roques C."/>
            <person name="Iampietro C."/>
            <person name="Lluch J."/>
            <person name="Castinel A."/>
            <person name="Donnadieu C."/>
            <person name="Desvignes T."/>
            <person name="Floi Bucao C."/>
            <person name="Jouanno E."/>
            <person name="Wen M."/>
            <person name="Mejri S."/>
            <person name="Dirks R."/>
            <person name="Jansen H."/>
            <person name="Henkel C."/>
            <person name="Chen W.J."/>
            <person name="Zahm M."/>
            <person name="Cabau C."/>
            <person name="Klopp C."/>
            <person name="Thompson A.W."/>
            <person name="Robinson-Rechavi M."/>
            <person name="Braasch I."/>
            <person name="Lecointre G."/>
            <person name="Bobe J."/>
            <person name="Postlethwait J.H."/>
            <person name="Berthelot C."/>
            <person name="Roest Crollius H."/>
            <person name="Guiguen Y."/>
        </authorList>
    </citation>
    <scope>NUCLEOTIDE SEQUENCE</scope>
    <source>
        <strain evidence="1">WJC10195</strain>
    </source>
</reference>
<dbReference type="OrthoDB" id="8046937at2759"/>
<evidence type="ECO:0000313" key="1">
    <source>
        <dbReference type="EMBL" id="KAJ8356530.1"/>
    </source>
</evidence>
<comment type="caution">
    <text evidence="1">The sequence shown here is derived from an EMBL/GenBank/DDBJ whole genome shotgun (WGS) entry which is preliminary data.</text>
</comment>
<dbReference type="PANTHER" id="PTHR47331">
    <property type="entry name" value="PHD-TYPE DOMAIN-CONTAINING PROTEIN"/>
    <property type="match status" value="1"/>
</dbReference>
<dbReference type="AlphaFoldDB" id="A0A9Q1IXL9"/>